<dbReference type="Proteomes" id="UP000266118">
    <property type="component" value="Chromosome"/>
</dbReference>
<dbReference type="GO" id="GO:0004540">
    <property type="term" value="F:RNA nuclease activity"/>
    <property type="evidence" value="ECO:0007669"/>
    <property type="project" value="InterPro"/>
</dbReference>
<protein>
    <submittedName>
        <fullName evidence="7">DUF86 domain-containing protein</fullName>
    </submittedName>
</protein>
<organism evidence="7 8">
    <name type="scientific">Arachidicoccus soli</name>
    <dbReference type="NCBI Taxonomy" id="2341117"/>
    <lineage>
        <taxon>Bacteria</taxon>
        <taxon>Pseudomonadati</taxon>
        <taxon>Bacteroidota</taxon>
        <taxon>Chitinophagia</taxon>
        <taxon>Chitinophagales</taxon>
        <taxon>Chitinophagaceae</taxon>
        <taxon>Arachidicoccus</taxon>
    </lineage>
</organism>
<evidence type="ECO:0000256" key="6">
    <source>
        <dbReference type="ARBA" id="ARBA00024207"/>
    </source>
</evidence>
<keyword evidence="3" id="KW-0540">Nuclease</keyword>
<evidence type="ECO:0000256" key="2">
    <source>
        <dbReference type="ARBA" id="ARBA00022649"/>
    </source>
</evidence>
<evidence type="ECO:0000256" key="5">
    <source>
        <dbReference type="ARBA" id="ARBA00022801"/>
    </source>
</evidence>
<dbReference type="InterPro" id="IPR008201">
    <property type="entry name" value="HepT-like"/>
</dbReference>
<keyword evidence="1" id="KW-0597">Phosphoprotein</keyword>
<evidence type="ECO:0000313" key="7">
    <source>
        <dbReference type="EMBL" id="AYD49489.1"/>
    </source>
</evidence>
<dbReference type="KEGG" id="ark:D6B99_17240"/>
<dbReference type="Gene3D" id="1.20.120.580">
    <property type="entry name" value="bsu32300-like"/>
    <property type="match status" value="1"/>
</dbReference>
<proteinExistence type="inferred from homology"/>
<reference evidence="7 8" key="1">
    <citation type="submission" date="2018-09" db="EMBL/GenBank/DDBJ databases">
        <title>Arachidicoccus sp. nov., a bacterium isolated from soil.</title>
        <authorList>
            <person name="Weon H.-Y."/>
            <person name="Kwon S.-W."/>
            <person name="Lee S.A."/>
        </authorList>
    </citation>
    <scope>NUCLEOTIDE SEQUENCE [LARGE SCALE GENOMIC DNA]</scope>
    <source>
        <strain evidence="7 8">KIS59-12</strain>
    </source>
</reference>
<dbReference type="GO" id="GO:0016787">
    <property type="term" value="F:hydrolase activity"/>
    <property type="evidence" value="ECO:0007669"/>
    <property type="project" value="UniProtKB-KW"/>
</dbReference>
<accession>A0A386HUN0</accession>
<dbReference type="RefSeq" id="WP_119991293.1">
    <property type="nucleotide sequence ID" value="NZ_CP032489.1"/>
</dbReference>
<dbReference type="GO" id="GO:0000166">
    <property type="term" value="F:nucleotide binding"/>
    <property type="evidence" value="ECO:0007669"/>
    <property type="project" value="UniProtKB-KW"/>
</dbReference>
<dbReference type="OrthoDB" id="955324at2"/>
<dbReference type="InterPro" id="IPR051813">
    <property type="entry name" value="HepT_RNase_toxin"/>
</dbReference>
<dbReference type="GO" id="GO:0110001">
    <property type="term" value="C:toxin-antitoxin complex"/>
    <property type="evidence" value="ECO:0007669"/>
    <property type="project" value="InterPro"/>
</dbReference>
<keyword evidence="4" id="KW-0547">Nucleotide-binding</keyword>
<name>A0A386HUN0_9BACT</name>
<dbReference type="Pfam" id="PF01934">
    <property type="entry name" value="HepT-like"/>
    <property type="match status" value="1"/>
</dbReference>
<dbReference type="PANTHER" id="PTHR34139:SF1">
    <property type="entry name" value="RNASE MJ1380-RELATED"/>
    <property type="match status" value="1"/>
</dbReference>
<comment type="similarity">
    <text evidence="6">Belongs to the HepT RNase toxin family.</text>
</comment>
<gene>
    <name evidence="7" type="ORF">D6B99_17240</name>
</gene>
<evidence type="ECO:0000256" key="1">
    <source>
        <dbReference type="ARBA" id="ARBA00022553"/>
    </source>
</evidence>
<dbReference type="PANTHER" id="PTHR34139">
    <property type="entry name" value="UPF0331 PROTEIN MJ0127"/>
    <property type="match status" value="1"/>
</dbReference>
<evidence type="ECO:0000256" key="3">
    <source>
        <dbReference type="ARBA" id="ARBA00022722"/>
    </source>
</evidence>
<dbReference type="InterPro" id="IPR037038">
    <property type="entry name" value="HepT-like_sf"/>
</dbReference>
<dbReference type="EMBL" id="CP032489">
    <property type="protein sequence ID" value="AYD49489.1"/>
    <property type="molecule type" value="Genomic_DNA"/>
</dbReference>
<keyword evidence="5" id="KW-0378">Hydrolase</keyword>
<evidence type="ECO:0000256" key="4">
    <source>
        <dbReference type="ARBA" id="ARBA00022741"/>
    </source>
</evidence>
<sequence length="78" mass="9174">MLSRAIIRSLEIIGEASNKLDPDFKIVHTEIEWRKIVSTRHKFIHAYFGVDYDIVWGIVKRKLPALHDFIKQIIEAQD</sequence>
<keyword evidence="8" id="KW-1185">Reference proteome</keyword>
<evidence type="ECO:0000313" key="8">
    <source>
        <dbReference type="Proteomes" id="UP000266118"/>
    </source>
</evidence>
<keyword evidence="2" id="KW-1277">Toxin-antitoxin system</keyword>
<dbReference type="AlphaFoldDB" id="A0A386HUN0"/>